<dbReference type="InterPro" id="IPR011250">
    <property type="entry name" value="OMP/PagP_B-barrel"/>
</dbReference>
<accession>A0ABT7XY99</accession>
<dbReference type="EMBL" id="JAUEOZ010000001">
    <property type="protein sequence ID" value="MDN2480757.1"/>
    <property type="molecule type" value="Genomic_DNA"/>
</dbReference>
<dbReference type="Gene3D" id="2.40.160.20">
    <property type="match status" value="1"/>
</dbReference>
<keyword evidence="3" id="KW-1185">Reference proteome</keyword>
<reference evidence="2" key="1">
    <citation type="submission" date="2024-05" db="EMBL/GenBank/DDBJ databases">
        <title>Genome Sequences of Four Agar- Degrading Marine Bacteria.</title>
        <authorList>
            <person name="Phillips E.K."/>
            <person name="Shaffer J.C."/>
            <person name="Henson M.W."/>
            <person name="Temperton B."/>
            <person name="Thrash C.J."/>
            <person name="Martin M.O."/>
        </authorList>
    </citation>
    <scope>NUCLEOTIDE SEQUENCE</scope>
    <source>
        <strain evidence="2">EKP203</strain>
    </source>
</reference>
<feature type="chain" id="PRO_5046313097" evidence="1">
    <location>
        <begin position="22"/>
        <end position="197"/>
    </location>
</feature>
<keyword evidence="1" id="KW-0732">Signal</keyword>
<comment type="caution">
    <text evidence="2">The sequence shown here is derived from an EMBL/GenBank/DDBJ whole genome shotgun (WGS) entry which is preliminary data.</text>
</comment>
<evidence type="ECO:0000313" key="2">
    <source>
        <dbReference type="EMBL" id="MDN2480757.1"/>
    </source>
</evidence>
<dbReference type="SUPFAM" id="SSF56925">
    <property type="entry name" value="OMPA-like"/>
    <property type="match status" value="1"/>
</dbReference>
<organism evidence="2 3">
    <name type="scientific">Vibrio agarivorans</name>
    <dbReference type="NCBI Taxonomy" id="153622"/>
    <lineage>
        <taxon>Bacteria</taxon>
        <taxon>Pseudomonadati</taxon>
        <taxon>Pseudomonadota</taxon>
        <taxon>Gammaproteobacteria</taxon>
        <taxon>Vibrionales</taxon>
        <taxon>Vibrionaceae</taxon>
        <taxon>Vibrio</taxon>
    </lineage>
</organism>
<dbReference type="Proteomes" id="UP001169719">
    <property type="component" value="Unassembled WGS sequence"/>
</dbReference>
<evidence type="ECO:0000256" key="1">
    <source>
        <dbReference type="SAM" id="SignalP"/>
    </source>
</evidence>
<proteinExistence type="predicted"/>
<feature type="signal peptide" evidence="1">
    <location>
        <begin position="1"/>
        <end position="21"/>
    </location>
</feature>
<gene>
    <name evidence="2" type="ORF">QWJ08_05075</name>
</gene>
<name>A0ABT7XY99_9VIBR</name>
<protein>
    <submittedName>
        <fullName evidence="2">Outer membrane beta-barrel protein</fullName>
    </submittedName>
</protein>
<sequence length="197" mass="21633">MSVKPVIFGVIASVCSTPALASDIYVTPWVGITGGGKVVNEDGKEFDFKPSENFALQIEMPLQQGRIGLFYHYQGTEVDDINAKVDSHYLLFQSAVHYDVHDKLTTHLGIGLGGAYTEADWVKDNLGFAASIYGGVEHELQDNLYLTGQIRWLGTVVDNDTTAICNLPSGQDGNCVIRFKTDWMNQFSASLGVTFKF</sequence>
<evidence type="ECO:0000313" key="3">
    <source>
        <dbReference type="Proteomes" id="UP001169719"/>
    </source>
</evidence>